<organism evidence="7 8">
    <name type="scientific">Prauserella alba</name>
    <dbReference type="NCBI Taxonomy" id="176898"/>
    <lineage>
        <taxon>Bacteria</taxon>
        <taxon>Bacillati</taxon>
        <taxon>Actinomycetota</taxon>
        <taxon>Actinomycetes</taxon>
        <taxon>Pseudonocardiales</taxon>
        <taxon>Pseudonocardiaceae</taxon>
        <taxon>Prauserella</taxon>
    </lineage>
</organism>
<dbReference type="InterPro" id="IPR036388">
    <property type="entry name" value="WH-like_DNA-bd_sf"/>
</dbReference>
<keyword evidence="2" id="KW-0805">Transcription regulation</keyword>
<dbReference type="Gene3D" id="1.10.10.10">
    <property type="entry name" value="Winged helix-like DNA-binding domain superfamily/Winged helix DNA-binding domain"/>
    <property type="match status" value="1"/>
</dbReference>
<evidence type="ECO:0000256" key="4">
    <source>
        <dbReference type="ARBA" id="ARBA00023163"/>
    </source>
</evidence>
<dbReference type="PANTHER" id="PTHR30126">
    <property type="entry name" value="HTH-TYPE TRANSCRIPTIONAL REGULATOR"/>
    <property type="match status" value="1"/>
</dbReference>
<comment type="similarity">
    <text evidence="1">Belongs to the LysR transcriptional regulatory family.</text>
</comment>
<dbReference type="PRINTS" id="PR00039">
    <property type="entry name" value="HTHLYSR"/>
</dbReference>
<protein>
    <submittedName>
        <fullName evidence="7">LysR family transcriptional regulator</fullName>
    </submittedName>
</protein>
<accession>A0ABN1VNL3</accession>
<dbReference type="Pfam" id="PF00126">
    <property type="entry name" value="HTH_1"/>
    <property type="match status" value="1"/>
</dbReference>
<dbReference type="Gene3D" id="3.40.190.10">
    <property type="entry name" value="Periplasmic binding protein-like II"/>
    <property type="match status" value="2"/>
</dbReference>
<dbReference type="SUPFAM" id="SSF53850">
    <property type="entry name" value="Periplasmic binding protein-like II"/>
    <property type="match status" value="1"/>
</dbReference>
<feature type="compositionally biased region" description="Basic and acidic residues" evidence="5">
    <location>
        <begin position="306"/>
        <end position="317"/>
    </location>
</feature>
<dbReference type="InterPro" id="IPR000847">
    <property type="entry name" value="LysR_HTH_N"/>
</dbReference>
<evidence type="ECO:0000313" key="8">
    <source>
        <dbReference type="Proteomes" id="UP001500467"/>
    </source>
</evidence>
<evidence type="ECO:0000259" key="6">
    <source>
        <dbReference type="PROSITE" id="PS50931"/>
    </source>
</evidence>
<dbReference type="Proteomes" id="UP001500467">
    <property type="component" value="Unassembled WGS sequence"/>
</dbReference>
<dbReference type="InterPro" id="IPR036390">
    <property type="entry name" value="WH_DNA-bd_sf"/>
</dbReference>
<sequence length="317" mass="33892">MTELPDIESLQLLVLVGEHRSLTTAAEHVGTTQPAASKRISALERRFGVRLLDRSHTGSTLTSDGRLVCSWAERVIEDVNLLVEGVNALRRERTAQLSLAASLTVAEHLLPTWIGDLRRQVADLHVGLQVLNSTRVCELVRSGEIDLGFIESPRRLRSLRSQIVARDRLVLVVAPGHRWARRRRPVGAAELATTPLISRESGSGTRDTVEQALLATGLTPVEPLLELGSTTAVRSSVATGAGPALLSELVVASDLAAGNLREVATTGIDLHRTLRAVWHTGAAPSGAAAELLALASRAGSSPRTASARDAKSERDRS</sequence>
<evidence type="ECO:0000256" key="3">
    <source>
        <dbReference type="ARBA" id="ARBA00023125"/>
    </source>
</evidence>
<dbReference type="InterPro" id="IPR005119">
    <property type="entry name" value="LysR_subst-bd"/>
</dbReference>
<feature type="domain" description="HTH lysR-type" evidence="6">
    <location>
        <begin position="5"/>
        <end position="62"/>
    </location>
</feature>
<keyword evidence="3" id="KW-0238">DNA-binding</keyword>
<evidence type="ECO:0000313" key="7">
    <source>
        <dbReference type="EMBL" id="GAA1217720.1"/>
    </source>
</evidence>
<dbReference type="Pfam" id="PF03466">
    <property type="entry name" value="LysR_substrate"/>
    <property type="match status" value="1"/>
</dbReference>
<reference evidence="7 8" key="1">
    <citation type="journal article" date="2019" name="Int. J. Syst. Evol. Microbiol.">
        <title>The Global Catalogue of Microorganisms (GCM) 10K type strain sequencing project: providing services to taxonomists for standard genome sequencing and annotation.</title>
        <authorList>
            <consortium name="The Broad Institute Genomics Platform"/>
            <consortium name="The Broad Institute Genome Sequencing Center for Infectious Disease"/>
            <person name="Wu L."/>
            <person name="Ma J."/>
        </authorList>
    </citation>
    <scope>NUCLEOTIDE SEQUENCE [LARGE SCALE GENOMIC DNA]</scope>
    <source>
        <strain evidence="7 8">JCM 13022</strain>
    </source>
</reference>
<keyword evidence="8" id="KW-1185">Reference proteome</keyword>
<evidence type="ECO:0000256" key="2">
    <source>
        <dbReference type="ARBA" id="ARBA00023015"/>
    </source>
</evidence>
<comment type="caution">
    <text evidence="7">The sequence shown here is derived from an EMBL/GenBank/DDBJ whole genome shotgun (WGS) entry which is preliminary data.</text>
</comment>
<dbReference type="SUPFAM" id="SSF46785">
    <property type="entry name" value="Winged helix' DNA-binding domain"/>
    <property type="match status" value="1"/>
</dbReference>
<dbReference type="PANTHER" id="PTHR30126:SF39">
    <property type="entry name" value="HTH-TYPE TRANSCRIPTIONAL REGULATOR CYSL"/>
    <property type="match status" value="1"/>
</dbReference>
<evidence type="ECO:0000256" key="1">
    <source>
        <dbReference type="ARBA" id="ARBA00009437"/>
    </source>
</evidence>
<dbReference type="PROSITE" id="PS50931">
    <property type="entry name" value="HTH_LYSR"/>
    <property type="match status" value="1"/>
</dbReference>
<dbReference type="EMBL" id="BAAALM010000016">
    <property type="protein sequence ID" value="GAA1217720.1"/>
    <property type="molecule type" value="Genomic_DNA"/>
</dbReference>
<evidence type="ECO:0000256" key="5">
    <source>
        <dbReference type="SAM" id="MobiDB-lite"/>
    </source>
</evidence>
<proteinExistence type="inferred from homology"/>
<name>A0ABN1VNL3_9PSEU</name>
<dbReference type="RefSeq" id="WP_253855330.1">
    <property type="nucleotide sequence ID" value="NZ_BAAALM010000016.1"/>
</dbReference>
<gene>
    <name evidence="7" type="ORF">GCM10009675_45210</name>
</gene>
<feature type="region of interest" description="Disordered" evidence="5">
    <location>
        <begin position="296"/>
        <end position="317"/>
    </location>
</feature>
<keyword evidence="4" id="KW-0804">Transcription</keyword>